<dbReference type="AlphaFoldDB" id="A0A4Q2DB54"/>
<feature type="region of interest" description="Disordered" evidence="1">
    <location>
        <begin position="20"/>
        <end position="58"/>
    </location>
</feature>
<keyword evidence="3" id="KW-1185">Reference proteome</keyword>
<comment type="caution">
    <text evidence="2">The sequence shown here is derived from an EMBL/GenBank/DDBJ whole genome shotgun (WGS) entry which is preliminary data.</text>
</comment>
<evidence type="ECO:0000313" key="3">
    <source>
        <dbReference type="Proteomes" id="UP000290288"/>
    </source>
</evidence>
<dbReference type="OrthoDB" id="3020801at2759"/>
<organism evidence="2 3">
    <name type="scientific">Candolleomyces aberdarensis</name>
    <dbReference type="NCBI Taxonomy" id="2316362"/>
    <lineage>
        <taxon>Eukaryota</taxon>
        <taxon>Fungi</taxon>
        <taxon>Dikarya</taxon>
        <taxon>Basidiomycota</taxon>
        <taxon>Agaricomycotina</taxon>
        <taxon>Agaricomycetes</taxon>
        <taxon>Agaricomycetidae</taxon>
        <taxon>Agaricales</taxon>
        <taxon>Agaricineae</taxon>
        <taxon>Psathyrellaceae</taxon>
        <taxon>Candolleomyces</taxon>
    </lineage>
</organism>
<evidence type="ECO:0000256" key="1">
    <source>
        <dbReference type="SAM" id="MobiDB-lite"/>
    </source>
</evidence>
<dbReference type="Proteomes" id="UP000290288">
    <property type="component" value="Unassembled WGS sequence"/>
</dbReference>
<accession>A0A4Q2DB54</accession>
<protein>
    <submittedName>
        <fullName evidence="2">Uncharacterized protein</fullName>
    </submittedName>
</protein>
<dbReference type="STRING" id="2316362.A0A4Q2DB54"/>
<evidence type="ECO:0000313" key="2">
    <source>
        <dbReference type="EMBL" id="RXW15946.1"/>
    </source>
</evidence>
<sequence length="454" mass="50806">MTCLPSFDIESLPPELDILDSDELSELPPTYAAEAETHDSLPSPSDSRRSALTSGNSTKKRTLEDAGFMFGRLPPSRDHIRRRLDRELKVIKNGHQPRRSVVGEVVRSACERSVNLDAETLPASSCGYQARIPSEIDVPGDGKLADYLAAGYRHEKWDGITPTPYQDAQNRVFMVLAGKLDDRDSRPPGLPSFDESCAEVATAILDAGEKAQFSPEELSHRRGNHGLGLHGIFHGNGTKKPCNLKMGRHAELLKELCGDWHVKRMASFASSCFKLWAPRVFQEYHDKLSELQEHDVTLKMPFVKSVYPCVGFNFGPRVCTVPHRDHYNVPYGWCSIQSFGEFDHREGGHLVIHDLKLVIDFPAGSVILIPSATLTHSNTPVQEGETRVSMTQFCSGGLFRYVDNRFQTQDGLRETDKEAWKEIMTKKATRWREGLELLSTMEELQTEANVVISG</sequence>
<proteinExistence type="predicted"/>
<dbReference type="Gene3D" id="3.60.130.30">
    <property type="match status" value="1"/>
</dbReference>
<name>A0A4Q2DB54_9AGAR</name>
<dbReference type="EMBL" id="SDEE01000491">
    <property type="protein sequence ID" value="RXW15946.1"/>
    <property type="molecule type" value="Genomic_DNA"/>
</dbReference>
<gene>
    <name evidence="2" type="ORF">EST38_g9911</name>
</gene>
<reference evidence="2 3" key="1">
    <citation type="submission" date="2019-01" db="EMBL/GenBank/DDBJ databases">
        <title>Draft genome sequence of Psathyrella aberdarensis IHI B618.</title>
        <authorList>
            <person name="Buettner E."/>
            <person name="Kellner H."/>
        </authorList>
    </citation>
    <scope>NUCLEOTIDE SEQUENCE [LARGE SCALE GENOMIC DNA]</scope>
    <source>
        <strain evidence="2 3">IHI B618</strain>
    </source>
</reference>